<keyword evidence="2" id="KW-0678">Repressor</keyword>
<dbReference type="Pfam" id="PF16488">
    <property type="entry name" value="ArgoL2"/>
    <property type="match status" value="1"/>
</dbReference>
<keyword evidence="3" id="KW-0810">Translation regulation</keyword>
<dbReference type="GO" id="GO:0031047">
    <property type="term" value="P:regulatory ncRNA-mediated gene silencing"/>
    <property type="evidence" value="ECO:0007669"/>
    <property type="project" value="UniProtKB-KW"/>
</dbReference>
<dbReference type="InterPro" id="IPR012337">
    <property type="entry name" value="RNaseH-like_sf"/>
</dbReference>
<dbReference type="SUPFAM" id="SSF101690">
    <property type="entry name" value="PAZ domain"/>
    <property type="match status" value="1"/>
</dbReference>
<evidence type="ECO:0000256" key="2">
    <source>
        <dbReference type="ARBA" id="ARBA00022491"/>
    </source>
</evidence>
<dbReference type="Proteomes" id="UP001443914">
    <property type="component" value="Unassembled WGS sequence"/>
</dbReference>
<reference evidence="8" key="1">
    <citation type="submission" date="2024-03" db="EMBL/GenBank/DDBJ databases">
        <title>WGS assembly of Saponaria officinalis var. Norfolk2.</title>
        <authorList>
            <person name="Jenkins J."/>
            <person name="Shu S."/>
            <person name="Grimwood J."/>
            <person name="Barry K."/>
            <person name="Goodstein D."/>
            <person name="Schmutz J."/>
            <person name="Leebens-Mack J."/>
            <person name="Osbourn A."/>
        </authorList>
    </citation>
    <scope>NUCLEOTIDE SEQUENCE [LARGE SCALE GENOMIC DNA]</scope>
    <source>
        <strain evidence="8">JIC</strain>
    </source>
</reference>
<comment type="similarity">
    <text evidence="1">Belongs to the argonaute family. Ago subfamily.</text>
</comment>
<dbReference type="InterPro" id="IPR003100">
    <property type="entry name" value="PAZ_dom"/>
</dbReference>
<dbReference type="InterPro" id="IPR032474">
    <property type="entry name" value="Argonaute_N"/>
</dbReference>
<dbReference type="SMART" id="SM00949">
    <property type="entry name" value="PAZ"/>
    <property type="match status" value="1"/>
</dbReference>
<evidence type="ECO:0000259" key="7">
    <source>
        <dbReference type="PROSITE" id="PS50822"/>
    </source>
</evidence>
<evidence type="ECO:0000256" key="1">
    <source>
        <dbReference type="ARBA" id="ARBA00008201"/>
    </source>
</evidence>
<feature type="domain" description="Piwi" evidence="7">
    <location>
        <begin position="522"/>
        <end position="834"/>
    </location>
</feature>
<keyword evidence="5" id="KW-0687">Ribonucleoprotein</keyword>
<evidence type="ECO:0000256" key="3">
    <source>
        <dbReference type="ARBA" id="ARBA00022845"/>
    </source>
</evidence>
<name>A0AAW1IK36_SAPOF</name>
<dbReference type="Pfam" id="PF02171">
    <property type="entry name" value="Piwi"/>
    <property type="match status" value="1"/>
</dbReference>
<dbReference type="InterPro" id="IPR036397">
    <property type="entry name" value="RNaseH_sf"/>
</dbReference>
<evidence type="ECO:0000256" key="5">
    <source>
        <dbReference type="ARBA" id="ARBA00023274"/>
    </source>
</evidence>
<dbReference type="InterPro" id="IPR014811">
    <property type="entry name" value="ArgoL1"/>
</dbReference>
<dbReference type="Gene3D" id="3.30.420.10">
    <property type="entry name" value="Ribonuclease H-like superfamily/Ribonuclease H"/>
    <property type="match status" value="1"/>
</dbReference>
<evidence type="ECO:0000313" key="9">
    <source>
        <dbReference type="Proteomes" id="UP001443914"/>
    </source>
</evidence>
<dbReference type="Pfam" id="PF02170">
    <property type="entry name" value="PAZ"/>
    <property type="match status" value="1"/>
</dbReference>
<dbReference type="Pfam" id="PF16487">
    <property type="entry name" value="ArgoMid"/>
    <property type="match status" value="1"/>
</dbReference>
<dbReference type="SUPFAM" id="SSF53098">
    <property type="entry name" value="Ribonuclease H-like"/>
    <property type="match status" value="1"/>
</dbReference>
<dbReference type="AlphaFoldDB" id="A0AAW1IK36"/>
<dbReference type="PROSITE" id="PS50822">
    <property type="entry name" value="PIWI"/>
    <property type="match status" value="1"/>
</dbReference>
<dbReference type="FunFam" id="3.40.50.2300:FF:000110">
    <property type="entry name" value="Argonaute 10"/>
    <property type="match status" value="1"/>
</dbReference>
<dbReference type="GO" id="GO:0051607">
    <property type="term" value="P:defense response to virus"/>
    <property type="evidence" value="ECO:0007669"/>
    <property type="project" value="UniProtKB-ARBA"/>
</dbReference>
<organism evidence="8 9">
    <name type="scientific">Saponaria officinalis</name>
    <name type="common">Common soapwort</name>
    <name type="synonym">Lychnis saponaria</name>
    <dbReference type="NCBI Taxonomy" id="3572"/>
    <lineage>
        <taxon>Eukaryota</taxon>
        <taxon>Viridiplantae</taxon>
        <taxon>Streptophyta</taxon>
        <taxon>Embryophyta</taxon>
        <taxon>Tracheophyta</taxon>
        <taxon>Spermatophyta</taxon>
        <taxon>Magnoliopsida</taxon>
        <taxon>eudicotyledons</taxon>
        <taxon>Gunneridae</taxon>
        <taxon>Pentapetalae</taxon>
        <taxon>Caryophyllales</taxon>
        <taxon>Caryophyllaceae</taxon>
        <taxon>Caryophylleae</taxon>
        <taxon>Saponaria</taxon>
    </lineage>
</organism>
<dbReference type="SMART" id="SM00950">
    <property type="entry name" value="Piwi"/>
    <property type="match status" value="1"/>
</dbReference>
<evidence type="ECO:0000313" key="8">
    <source>
        <dbReference type="EMBL" id="KAK9690038.1"/>
    </source>
</evidence>
<dbReference type="InterPro" id="IPR045246">
    <property type="entry name" value="Piwi_ago-like"/>
</dbReference>
<protein>
    <submittedName>
        <fullName evidence="8">Uncharacterized protein</fullName>
    </submittedName>
</protein>
<gene>
    <name evidence="8" type="ORF">RND81_09G100100</name>
</gene>
<dbReference type="InterPro" id="IPR003165">
    <property type="entry name" value="Piwi"/>
</dbReference>
<dbReference type="PROSITE" id="PS50821">
    <property type="entry name" value="PAZ"/>
    <property type="match status" value="1"/>
</dbReference>
<accession>A0AAW1IK36</accession>
<keyword evidence="9" id="KW-1185">Reference proteome</keyword>
<dbReference type="InterPro" id="IPR032473">
    <property type="entry name" value="Argonaute_Mid_dom"/>
</dbReference>
<evidence type="ECO:0000259" key="6">
    <source>
        <dbReference type="PROSITE" id="PS50821"/>
    </source>
</evidence>
<dbReference type="PANTHER" id="PTHR22891">
    <property type="entry name" value="EUKARYOTIC TRANSLATION INITIATION FACTOR 2C"/>
    <property type="match status" value="1"/>
</dbReference>
<keyword evidence="4" id="KW-0943">RNA-mediated gene silencing</keyword>
<dbReference type="Gene3D" id="2.170.260.10">
    <property type="entry name" value="paz domain"/>
    <property type="match status" value="1"/>
</dbReference>
<sequence length="875" mass="98159">MWAETVKESLSKDLKDKLAVSTPAPSSSKAVKPPLRPGFGRLGLKCSVRANHFLVQLSDRDFYHYDISITPEVASKNLCREIVSKLVQNNQQYLGKQIPAYDGMKSVYTAGPLPFTSKDFIVELPNERRRGPDSESRKFEVSVKLAAQVDLSHLKEFLAGRNTDNPQDAIQVLDVVLRAAKSLKDYVIVGRSFFSESLGKGDLANGIQFWRGYYQSIRPTQMGLSLNIDSSARPFFKPVCVIDFVVENLALRDFSKPLSDANRLKVKKALRGITVETNHMGYRRCYKVTGLSNEPANQLMFSLGDDEVQVSVAQYFVQKYQLNLRYPSLPCIQVGSSKKPTYLPMELCAIVNGQKYPKKMNELQVSALLKATCERPSEREGNIINMVRENRFGENQMVKQEFGMQISEMCTVVDARVLPPPVLKYHESGKEPQVAPGVGQWNMIDKKMYKGGTVERWTCLNFSTIVRDDIMQQFCRDLIDMCASKGMIFSRTPCIPPRTVHANQIEKALLDVETRSRSQLQLLIIILPDYTGSYGKIKTICETELGIVSQCCKPGQARKLSKQYLENVALKINVKAGGSNSVLLDAVARRIPRLSDCPTIIFGADVTHASPGEDSSASIAAVVASMDWPDVTKYKGLVSAQGHREEIIQDLYKERDGKNYGMIRELLISFYRSTGQKPKRIIFYRDGVSEGQFAHVLLHEMDAIRKACATLEPGYLPPVTFVVVQKRHHTRLFPVDKNLTDRSTNIMPGTVVDTKICHPSEFDFYLCSHAGIQGTSRPTHYHVLLDENNFTADLLQLLTNSLCYTYARCTRSVSVVPPAYYAHLAAFRARYYMEGRTASESGSSSALDLTQDPQQAPVSILPQIKDKVKDVMFFC</sequence>
<feature type="domain" description="PAZ" evidence="6">
    <location>
        <begin position="240"/>
        <end position="352"/>
    </location>
</feature>
<dbReference type="InterPro" id="IPR032472">
    <property type="entry name" value="ArgoL2"/>
</dbReference>
<comment type="caution">
    <text evidence="8">The sequence shown here is derived from an EMBL/GenBank/DDBJ whole genome shotgun (WGS) entry which is preliminary data.</text>
</comment>
<dbReference type="EMBL" id="JBDFQZ010000009">
    <property type="protein sequence ID" value="KAK9690038.1"/>
    <property type="molecule type" value="Genomic_DNA"/>
</dbReference>
<dbReference type="GO" id="GO:1990904">
    <property type="term" value="C:ribonucleoprotein complex"/>
    <property type="evidence" value="ECO:0007669"/>
    <property type="project" value="UniProtKB-KW"/>
</dbReference>
<dbReference type="Pfam" id="PF08699">
    <property type="entry name" value="ArgoL1"/>
    <property type="match status" value="1"/>
</dbReference>
<proteinExistence type="inferred from homology"/>
<dbReference type="FunFam" id="3.30.420.10:FF:000013">
    <property type="entry name" value="protein argonaute 10-like"/>
    <property type="match status" value="1"/>
</dbReference>
<evidence type="ECO:0000256" key="4">
    <source>
        <dbReference type="ARBA" id="ARBA00023158"/>
    </source>
</evidence>
<dbReference type="SMART" id="SM01163">
    <property type="entry name" value="DUF1785"/>
    <property type="match status" value="1"/>
</dbReference>
<dbReference type="GO" id="GO:0003723">
    <property type="term" value="F:RNA binding"/>
    <property type="evidence" value="ECO:0007669"/>
    <property type="project" value="InterPro"/>
</dbReference>
<dbReference type="InterPro" id="IPR036085">
    <property type="entry name" value="PAZ_dom_sf"/>
</dbReference>
<dbReference type="GO" id="GO:0006417">
    <property type="term" value="P:regulation of translation"/>
    <property type="evidence" value="ECO:0007669"/>
    <property type="project" value="UniProtKB-KW"/>
</dbReference>
<dbReference type="CDD" id="cd04657">
    <property type="entry name" value="Piwi_ago-like"/>
    <property type="match status" value="1"/>
</dbReference>
<dbReference type="Pfam" id="PF16486">
    <property type="entry name" value="ArgoN"/>
    <property type="match status" value="1"/>
</dbReference>
<dbReference type="Gene3D" id="3.40.50.2300">
    <property type="match status" value="1"/>
</dbReference>
<dbReference type="CDD" id="cd02846">
    <property type="entry name" value="PAZ_argonaute_like"/>
    <property type="match status" value="1"/>
</dbReference>